<protein>
    <recommendedName>
        <fullName evidence="3">Outer capsid protein VP5</fullName>
    </recommendedName>
</protein>
<evidence type="ECO:0000256" key="2">
    <source>
        <dbReference type="ARBA" id="ARBA00007624"/>
    </source>
</evidence>
<evidence type="ECO:0000256" key="7">
    <source>
        <dbReference type="ARBA" id="ARBA00022770"/>
    </source>
</evidence>
<evidence type="ECO:0000256" key="1">
    <source>
        <dbReference type="ARBA" id="ARBA00004328"/>
    </source>
</evidence>
<dbReference type="RefSeq" id="YP_052946.1">
    <property type="nucleotide sequence ID" value="NC_006001.1"/>
</dbReference>
<proteinExistence type="inferred from homology"/>
<evidence type="ECO:0000256" key="4">
    <source>
        <dbReference type="ARBA" id="ARBA00022561"/>
    </source>
</evidence>
<evidence type="ECO:0000256" key="10">
    <source>
        <dbReference type="ARBA" id="ARBA00024835"/>
    </source>
</evidence>
<comment type="subcellular location">
    <subcellularLocation>
        <location evidence="1">Virion</location>
    </subcellularLocation>
</comment>
<organism evidence="11 12">
    <name type="scientific">St Croix River virus</name>
    <dbReference type="NCBI Taxonomy" id="104581"/>
    <lineage>
        <taxon>Viruses</taxon>
        <taxon>Riboviria</taxon>
        <taxon>Orthornavirae</taxon>
        <taxon>Duplornaviricota</taxon>
        <taxon>Resentoviricetes</taxon>
        <taxon>Reovirales</taxon>
        <taxon>Sedoreoviridae</taxon>
        <taxon>Orbivirus</taxon>
        <taxon>Orbivirus saintcroixense</taxon>
    </lineage>
</organism>
<accession>Q9DSP5</accession>
<comment type="similarity">
    <text evidence="2">Belongs to the orbivirus VP5 family.</text>
</comment>
<dbReference type="InterPro" id="IPR000145">
    <property type="entry name" value="Capsid_VP5_Orbivir"/>
</dbReference>
<dbReference type="GO" id="GO:0039624">
    <property type="term" value="C:viral outer capsid"/>
    <property type="evidence" value="ECO:0007669"/>
    <property type="project" value="UniProtKB-KW"/>
</dbReference>
<keyword evidence="7" id="KW-1152">Outer capsid protein</keyword>
<reference evidence="12" key="2">
    <citation type="journal article" date="2005" name="Virology">
        <title>Expansion of family Reoviridae to include nine-segmented dsRNA viruses: isolation and characterization of a new virus designated Aedes pseudoscutellaris reovirus assigned to a proposed genus (Dinovernavirus).</title>
        <authorList>
            <person name="Attoui H."/>
            <person name="Mohd Jaafar F."/>
            <person name="Belhouchet M."/>
            <person name="Biagini P."/>
            <person name="Cantaloube J.F."/>
            <person name="de Micco P."/>
            <person name="de Lamballerie X."/>
        </authorList>
    </citation>
    <scope>NUCLEOTIDE SEQUENCE [LARGE SCALE GENOMIC DNA]</scope>
</reference>
<keyword evidence="9" id="KW-1160">Virus entry into host cell</keyword>
<dbReference type="KEGG" id="vg:2943198"/>
<name>Q9DSP5_9REOV</name>
<evidence type="ECO:0000256" key="5">
    <source>
        <dbReference type="ARBA" id="ARBA00022595"/>
    </source>
</evidence>
<dbReference type="GeneID" id="2943198"/>
<keyword evidence="6" id="KW-1173">Viral penetration via permeabilization of host membrane</keyword>
<dbReference type="Pfam" id="PF00901">
    <property type="entry name" value="Orbi_VP5"/>
    <property type="match status" value="1"/>
</dbReference>
<keyword evidence="4" id="KW-0167">Capsid protein</keyword>
<dbReference type="OrthoDB" id="8954at10239"/>
<keyword evidence="5" id="KW-1162">Viral penetration into host cytoplasm</keyword>
<reference evidence="11 12" key="1">
    <citation type="journal article" date="2001" name="J. Gen. Virol.">
        <title>Complete sequence characterization of the genome of the St Croix River virus, a new orbivirus isolated from cells of Ixodes scapularis.</title>
        <authorList>
            <person name="Attoui H."/>
            <person name="Stirling J.M."/>
            <person name="Munderloh U.G."/>
            <person name="Billoir F."/>
            <person name="Brookes S.M."/>
            <person name="Burroughs J.N."/>
            <person name="de Micco P."/>
            <person name="Mertens P.P."/>
            <person name="de Lamballerie X."/>
        </authorList>
    </citation>
    <scope>NUCLEOTIDE SEQUENCE [LARGE SCALE GENOMIC DNA]</scope>
</reference>
<dbReference type="Proteomes" id="UP000202863">
    <property type="component" value="Genome"/>
</dbReference>
<comment type="function">
    <text evidence="10">VP5 protein is one of the two proteins (with VP2) which constitute the virus particle outer capsid. Acts as a membrane permeabilization protein that mediates release of viral particles from endosomal compartments into the cytoplasm. Permeabilization activity is probably negatively regulated by VP2 and is triggered by endosomal degradation of VP2 and exposure to low pH.</text>
</comment>
<dbReference type="GO" id="GO:0005198">
    <property type="term" value="F:structural molecule activity"/>
    <property type="evidence" value="ECO:0007669"/>
    <property type="project" value="InterPro"/>
</dbReference>
<sequence>MSSSSRPGFLSRLGSSMARVLTSSKTQDMLKGIGRLASRAASSDIGKRLMEGVATGAITSAVTGANFLESTKQAVIANVAGMDSPPIDPLSRGEITLARKVEHIEEVQLEDERKEALDKWITEKHANDNFAQALKAVGDAKTMLNTEERQITLLERAGEALSTAVQRENASLNKVITALGKESAERTQDENALVAYVSRGISNLQEVVQKEKQTMLAEAVEQTIEISGDIAEHAAASIPVVGEFVASGMATARGAVQLYKLIQLIKELSGLHVNHLTIPHVGQRFLCDFLENIQDVANNPESALMNASERLRHVEELEEEAKHLNQHLIPAVKARALQTSSQHSTQRRGIIPPIPLRQQPLIHIYTSAFGSDYVILFHVIAPYGDGRAFALMVDLEYGRVAYQEVYVYPSAVGPTRYTSSGPPFFSAASRFFRMAASGEQDHSPHAAALRRSVAEDPFYIGSLPYRARYADMMENAYRIANSPIHQAHLMRGPISVQRTAILNALQHGVALVPKNRV</sequence>
<dbReference type="GO" id="GO:0140267">
    <property type="term" value="P:symbiont entry into host cell via permeabilization of host membrane"/>
    <property type="evidence" value="ECO:0007669"/>
    <property type="project" value="UniProtKB-KW"/>
</dbReference>
<dbReference type="EMBL" id="AF145402">
    <property type="protein sequence ID" value="AAG34261.1"/>
    <property type="molecule type" value="Genomic_RNA"/>
</dbReference>
<evidence type="ECO:0000313" key="12">
    <source>
        <dbReference type="Proteomes" id="UP000202863"/>
    </source>
</evidence>
<evidence type="ECO:0000256" key="6">
    <source>
        <dbReference type="ARBA" id="ARBA00022648"/>
    </source>
</evidence>
<evidence type="ECO:0000256" key="8">
    <source>
        <dbReference type="ARBA" id="ARBA00022844"/>
    </source>
</evidence>
<keyword evidence="8" id="KW-0946">Virion</keyword>
<evidence type="ECO:0000313" key="11">
    <source>
        <dbReference type="EMBL" id="AAG34261.1"/>
    </source>
</evidence>
<evidence type="ECO:0000256" key="9">
    <source>
        <dbReference type="ARBA" id="ARBA00023296"/>
    </source>
</evidence>
<keyword evidence="12" id="KW-1185">Reference proteome</keyword>
<evidence type="ECO:0000256" key="3">
    <source>
        <dbReference type="ARBA" id="ARBA00015353"/>
    </source>
</evidence>